<feature type="non-terminal residue" evidence="1">
    <location>
        <position position="1"/>
    </location>
</feature>
<comment type="caution">
    <text evidence="1">The sequence shown here is derived from an EMBL/GenBank/DDBJ whole genome shotgun (WGS) entry which is preliminary data.</text>
</comment>
<dbReference type="RefSeq" id="WP_266066806.1">
    <property type="nucleotide sequence ID" value="NZ_JAPHQB010000103.1"/>
</dbReference>
<organism evidence="1 2">
    <name type="scientific">Microbulbifer thermotolerans</name>
    <dbReference type="NCBI Taxonomy" id="252514"/>
    <lineage>
        <taxon>Bacteria</taxon>
        <taxon>Pseudomonadati</taxon>
        <taxon>Pseudomonadota</taxon>
        <taxon>Gammaproteobacteria</taxon>
        <taxon>Cellvibrionales</taxon>
        <taxon>Microbulbiferaceae</taxon>
        <taxon>Microbulbifer</taxon>
    </lineage>
</organism>
<dbReference type="EMBL" id="JAPHQB010000103">
    <property type="protein sequence ID" value="MCX2803430.1"/>
    <property type="molecule type" value="Genomic_DNA"/>
</dbReference>
<dbReference type="Proteomes" id="UP001209730">
    <property type="component" value="Unassembled WGS sequence"/>
</dbReference>
<dbReference type="InterPro" id="IPR022385">
    <property type="entry name" value="Rhs_assc_core"/>
</dbReference>
<evidence type="ECO:0000313" key="2">
    <source>
        <dbReference type="Proteomes" id="UP001209730"/>
    </source>
</evidence>
<reference evidence="1" key="1">
    <citation type="submission" date="2022-11" db="EMBL/GenBank/DDBJ databases">
        <title>Chitin-degrading and fungicidal potential of chitinolytic bacterial strains from marine environment of the Pacific Ocean regions.</title>
        <authorList>
            <person name="Pentekhina I."/>
            <person name="Nedashkovskaya O."/>
            <person name="Seitkalieva A."/>
            <person name="Podvolotskaya A."/>
            <person name="Tekutyeva L."/>
            <person name="Balabanova L."/>
        </authorList>
    </citation>
    <scope>NUCLEOTIDE SEQUENCE</scope>
    <source>
        <strain evidence="1">KMM 6838</strain>
    </source>
</reference>
<sequence length="118" mass="12896">NRFRYYDPEVGAFTQQDPAGLFGGVNNYIYVPNPLSWIDPVGLSCKESASIHVAYKPNKPVGHNLIGITLPNSETRWFDLVMTESPGGLTGLVRGGQDTILREGAKISKNTKISTRAC</sequence>
<name>A0AB35I1D4_MICTH</name>
<dbReference type="AlphaFoldDB" id="A0AB35I1D4"/>
<evidence type="ECO:0000313" key="1">
    <source>
        <dbReference type="EMBL" id="MCX2803430.1"/>
    </source>
</evidence>
<dbReference type="Gene3D" id="2.180.10.10">
    <property type="entry name" value="RHS repeat-associated core"/>
    <property type="match status" value="1"/>
</dbReference>
<gene>
    <name evidence="1" type="ORF">OQJ68_16800</name>
</gene>
<accession>A0AB35I1D4</accession>
<proteinExistence type="predicted"/>
<dbReference type="NCBIfam" id="TIGR03696">
    <property type="entry name" value="Rhs_assc_core"/>
    <property type="match status" value="1"/>
</dbReference>
<protein>
    <submittedName>
        <fullName evidence="1">RHS repeat-associated core domain-containing protein</fullName>
    </submittedName>
</protein>